<evidence type="ECO:0000256" key="4">
    <source>
        <dbReference type="PIRSR" id="PIRSR603782-2"/>
    </source>
</evidence>
<evidence type="ECO:0000256" key="3">
    <source>
        <dbReference type="PIRSR" id="PIRSR603782-1"/>
    </source>
</evidence>
<dbReference type="PANTHER" id="PTHR12151">
    <property type="entry name" value="ELECTRON TRANSPORT PROTIN SCO1/SENC FAMILY MEMBER"/>
    <property type="match status" value="1"/>
</dbReference>
<dbReference type="Pfam" id="PF02630">
    <property type="entry name" value="SCO1-SenC"/>
    <property type="match status" value="1"/>
</dbReference>
<feature type="transmembrane region" description="Helical" evidence="5">
    <location>
        <begin position="7"/>
        <end position="28"/>
    </location>
</feature>
<keyword evidence="5" id="KW-0472">Membrane</keyword>
<feature type="binding site" evidence="3">
    <location>
        <position position="166"/>
    </location>
    <ligand>
        <name>Cu cation</name>
        <dbReference type="ChEBI" id="CHEBI:23378"/>
    </ligand>
</feature>
<name>A0A7X0HQQ2_9BACI</name>
<dbReference type="AlphaFoldDB" id="A0A7X0HQQ2"/>
<dbReference type="PANTHER" id="PTHR12151:SF25">
    <property type="entry name" value="LINALOOL DEHYDRATASE_ISOMERASE DOMAIN-CONTAINING PROTEIN"/>
    <property type="match status" value="1"/>
</dbReference>
<feature type="binding site" evidence="3">
    <location>
        <position position="68"/>
    </location>
    <ligand>
        <name>Cu cation</name>
        <dbReference type="ChEBI" id="CHEBI:23378"/>
    </ligand>
</feature>
<dbReference type="InterPro" id="IPR036249">
    <property type="entry name" value="Thioredoxin-like_sf"/>
</dbReference>
<accession>A0A7X0HQQ2</accession>
<evidence type="ECO:0000259" key="6">
    <source>
        <dbReference type="PROSITE" id="PS51352"/>
    </source>
</evidence>
<keyword evidence="5" id="KW-1133">Transmembrane helix</keyword>
<dbReference type="Gene3D" id="3.40.30.10">
    <property type="entry name" value="Glutaredoxin"/>
    <property type="match status" value="1"/>
</dbReference>
<comment type="similarity">
    <text evidence="1">Belongs to the SCO1/2 family.</text>
</comment>
<dbReference type="PROSITE" id="PS51352">
    <property type="entry name" value="THIOREDOXIN_2"/>
    <property type="match status" value="1"/>
</dbReference>
<feature type="domain" description="Thioredoxin" evidence="6">
    <location>
        <begin position="29"/>
        <end position="202"/>
    </location>
</feature>
<keyword evidence="3" id="KW-0479">Metal-binding</keyword>
<organism evidence="7 8">
    <name type="scientific">Bacillus benzoevorans</name>
    <dbReference type="NCBI Taxonomy" id="1456"/>
    <lineage>
        <taxon>Bacteria</taxon>
        <taxon>Bacillati</taxon>
        <taxon>Bacillota</taxon>
        <taxon>Bacilli</taxon>
        <taxon>Bacillales</taxon>
        <taxon>Bacillaceae</taxon>
        <taxon>Bacillus</taxon>
    </lineage>
</organism>
<dbReference type="Proteomes" id="UP000531594">
    <property type="component" value="Unassembled WGS sequence"/>
</dbReference>
<evidence type="ECO:0000256" key="5">
    <source>
        <dbReference type="SAM" id="Phobius"/>
    </source>
</evidence>
<sequence length="202" mass="23454">MKKIHKIYILCASIIVLGIAGGISFFVIRDVRATVPDDITLVTMHNEEYAFSKSEKKLKLVEFMYGHCPDICPTTTIRMNMLKKDLEKAGVFGDKVQFITVTIDPYRDTPEELMDYMKTFEIEDDGNWILLTGDPKNIKEDVVEIKELGETFQFQYRDPGDGFYVHSTFVFLLNENNRFIKKFEMGEGFNKEEVFETIMDKI</sequence>
<proteinExistence type="inferred from homology"/>
<protein>
    <submittedName>
        <fullName evidence="7">Protein SCO1/2</fullName>
    </submittedName>
</protein>
<evidence type="ECO:0000313" key="8">
    <source>
        <dbReference type="Proteomes" id="UP000531594"/>
    </source>
</evidence>
<dbReference type="EMBL" id="JACHGK010000005">
    <property type="protein sequence ID" value="MBB6445193.1"/>
    <property type="molecule type" value="Genomic_DNA"/>
</dbReference>
<dbReference type="SUPFAM" id="SSF52833">
    <property type="entry name" value="Thioredoxin-like"/>
    <property type="match status" value="1"/>
</dbReference>
<dbReference type="InterPro" id="IPR013766">
    <property type="entry name" value="Thioredoxin_domain"/>
</dbReference>
<dbReference type="InterPro" id="IPR003782">
    <property type="entry name" value="SCO1/SenC"/>
</dbReference>
<evidence type="ECO:0000256" key="1">
    <source>
        <dbReference type="ARBA" id="ARBA00010996"/>
    </source>
</evidence>
<keyword evidence="8" id="KW-1185">Reference proteome</keyword>
<dbReference type="CDD" id="cd02968">
    <property type="entry name" value="SCO"/>
    <property type="match status" value="1"/>
</dbReference>
<gene>
    <name evidence="7" type="ORF">HNR53_001811</name>
</gene>
<dbReference type="GO" id="GO:0046872">
    <property type="term" value="F:metal ion binding"/>
    <property type="evidence" value="ECO:0007669"/>
    <property type="project" value="UniProtKB-KW"/>
</dbReference>
<keyword evidence="5" id="KW-0812">Transmembrane</keyword>
<keyword evidence="2 3" id="KW-0186">Copper</keyword>
<keyword evidence="4" id="KW-1015">Disulfide bond</keyword>
<feature type="binding site" evidence="3">
    <location>
        <position position="72"/>
    </location>
    <ligand>
        <name>Cu cation</name>
        <dbReference type="ChEBI" id="CHEBI:23378"/>
    </ligand>
</feature>
<evidence type="ECO:0000313" key="7">
    <source>
        <dbReference type="EMBL" id="MBB6445193.1"/>
    </source>
</evidence>
<evidence type="ECO:0000256" key="2">
    <source>
        <dbReference type="ARBA" id="ARBA00023008"/>
    </source>
</evidence>
<reference evidence="7 8" key="1">
    <citation type="submission" date="2020-08" db="EMBL/GenBank/DDBJ databases">
        <title>Genomic Encyclopedia of Type Strains, Phase IV (KMG-IV): sequencing the most valuable type-strain genomes for metagenomic binning, comparative biology and taxonomic classification.</title>
        <authorList>
            <person name="Goeker M."/>
        </authorList>
    </citation>
    <scope>NUCLEOTIDE SEQUENCE [LARGE SCALE GENOMIC DNA]</scope>
    <source>
        <strain evidence="7 8">DSM 5391</strain>
    </source>
</reference>
<feature type="disulfide bond" description="Redox-active" evidence="4">
    <location>
        <begin position="68"/>
        <end position="72"/>
    </location>
</feature>
<comment type="caution">
    <text evidence="7">The sequence shown here is derived from an EMBL/GenBank/DDBJ whole genome shotgun (WGS) entry which is preliminary data.</text>
</comment>